<feature type="transmembrane region" description="Helical" evidence="3">
    <location>
        <begin position="324"/>
        <end position="344"/>
    </location>
</feature>
<dbReference type="Gene3D" id="1.20.1250.20">
    <property type="entry name" value="MFS general substrate transporter like domains"/>
    <property type="match status" value="1"/>
</dbReference>
<dbReference type="GO" id="GO:0005886">
    <property type="term" value="C:plasma membrane"/>
    <property type="evidence" value="ECO:0007669"/>
    <property type="project" value="UniProtKB-UniRule"/>
</dbReference>
<dbReference type="PANTHER" id="PTHR10686:SF18">
    <property type="entry name" value="IP11787P-RELATED"/>
    <property type="match status" value="1"/>
</dbReference>
<accession>A0A0L8IHX7</accession>
<keyword evidence="2" id="KW-0813">Transport</keyword>
<comment type="subcellular location">
    <subcellularLocation>
        <location evidence="2">Membrane</location>
        <topology evidence="2">Multi-pass membrane protein</topology>
    </subcellularLocation>
</comment>
<dbReference type="SUPFAM" id="SSF103473">
    <property type="entry name" value="MFS general substrate transporter"/>
    <property type="match status" value="1"/>
</dbReference>
<protein>
    <recommendedName>
        <fullName evidence="5">Thiamine transporter 2</fullName>
    </recommendedName>
</protein>
<dbReference type="Pfam" id="PF01770">
    <property type="entry name" value="Folate_carrier"/>
    <property type="match status" value="2"/>
</dbReference>
<gene>
    <name evidence="4" type="ORF">OCBIM_22010627mg</name>
</gene>
<dbReference type="GO" id="GO:0090482">
    <property type="term" value="F:vitamin transmembrane transporter activity"/>
    <property type="evidence" value="ECO:0007669"/>
    <property type="project" value="InterPro"/>
</dbReference>
<organism evidence="4">
    <name type="scientific">Octopus bimaculoides</name>
    <name type="common">California two-spotted octopus</name>
    <dbReference type="NCBI Taxonomy" id="37653"/>
    <lineage>
        <taxon>Eukaryota</taxon>
        <taxon>Metazoa</taxon>
        <taxon>Spiralia</taxon>
        <taxon>Lophotrochozoa</taxon>
        <taxon>Mollusca</taxon>
        <taxon>Cephalopoda</taxon>
        <taxon>Coleoidea</taxon>
        <taxon>Octopodiformes</taxon>
        <taxon>Octopoda</taxon>
        <taxon>Incirrata</taxon>
        <taxon>Octopodidae</taxon>
        <taxon>Octopus</taxon>
    </lineage>
</organism>
<feature type="transmembrane region" description="Helical" evidence="3">
    <location>
        <begin position="162"/>
        <end position="182"/>
    </location>
</feature>
<reference evidence="4" key="1">
    <citation type="submission" date="2015-07" db="EMBL/GenBank/DDBJ databases">
        <title>MeaNS - Measles Nucleotide Surveillance Program.</title>
        <authorList>
            <person name="Tran T."/>
            <person name="Druce J."/>
        </authorList>
    </citation>
    <scope>NUCLEOTIDE SEQUENCE</scope>
    <source>
        <strain evidence="4">UCB-OBI-ISO-001</strain>
        <tissue evidence="4">Gonad</tissue>
    </source>
</reference>
<dbReference type="AlphaFoldDB" id="A0A0L8IHX7"/>
<dbReference type="EMBL" id="KQ415669">
    <property type="protein sequence ID" value="KOG01066.1"/>
    <property type="molecule type" value="Genomic_DNA"/>
</dbReference>
<proteinExistence type="inferred from homology"/>
<feature type="transmembrane region" description="Helical" evidence="3">
    <location>
        <begin position="485"/>
        <end position="508"/>
    </location>
</feature>
<dbReference type="InterPro" id="IPR036259">
    <property type="entry name" value="MFS_trans_sf"/>
</dbReference>
<keyword evidence="3" id="KW-0812">Transmembrane</keyword>
<dbReference type="PIRSF" id="PIRSF028739">
    <property type="entry name" value="Folate_carrier"/>
    <property type="match status" value="1"/>
</dbReference>
<comment type="similarity">
    <text evidence="1 2">Belongs to the reduced folate carrier (RFC) transporter (TC 2.A.48) family.</text>
</comment>
<feature type="transmembrane region" description="Helical" evidence="3">
    <location>
        <begin position="364"/>
        <end position="385"/>
    </location>
</feature>
<keyword evidence="3" id="KW-1133">Transmembrane helix</keyword>
<evidence type="ECO:0000313" key="4">
    <source>
        <dbReference type="EMBL" id="KOG01065.1"/>
    </source>
</evidence>
<keyword evidence="2 3" id="KW-0472">Membrane</keyword>
<feature type="transmembrane region" description="Helical" evidence="3">
    <location>
        <begin position="416"/>
        <end position="438"/>
    </location>
</feature>
<evidence type="ECO:0000256" key="2">
    <source>
        <dbReference type="PIRNR" id="PIRNR028739"/>
    </source>
</evidence>
<dbReference type="OrthoDB" id="18814at2759"/>
<feature type="transmembrane region" description="Helical" evidence="3">
    <location>
        <begin position="450"/>
        <end position="473"/>
    </location>
</feature>
<feature type="transmembrane region" description="Helical" evidence="3">
    <location>
        <begin position="48"/>
        <end position="66"/>
    </location>
</feature>
<dbReference type="InterPro" id="IPR002666">
    <property type="entry name" value="Folate_carrier"/>
</dbReference>
<feature type="transmembrane region" description="Helical" evidence="3">
    <location>
        <begin position="73"/>
        <end position="91"/>
    </location>
</feature>
<evidence type="ECO:0008006" key="5">
    <source>
        <dbReference type="Google" id="ProtNLM"/>
    </source>
</evidence>
<feature type="transmembrane region" description="Helical" evidence="3">
    <location>
        <begin position="392"/>
        <end position="410"/>
    </location>
</feature>
<dbReference type="KEGG" id="obi:106869169"/>
<name>A0A0L8IHX7_OCTBM</name>
<evidence type="ECO:0000256" key="3">
    <source>
        <dbReference type="SAM" id="Phobius"/>
    </source>
</evidence>
<sequence>MKWKIATISICLFIFFKDFRPSESYITAYLMAPEWKNLTAEQVNNEVYPVWVYTNLVCLLVILLVTDFLRYKIIIVIAALCYVTTWFLLLFGEGVPLMQLMQGTFGFATASQVAHTSYLFSSVDPKYFRQISSYIHSCSLASRFCAACLAQVLVSLVKTNYFILNVISTASVCIALVISLALPSVSTSFYFTPNPKSQNQNDYLKNSKGNVNEEEIQKLSCDNSKIDEDITSEGTNSEKPKIPEKLLKEPDSVLFKPGTEKEFDQHSPGSVPEVVSKNEAVEIVINDMQPKKLADTNTIKDRFKAGLRQMWNDFQKAYKNQRNLTWSFWWVVVVCGKTHIGNYIQSLYEDIEPNPMSNTSYNAAIDAAALATCAASSFGVGFVKIDWNSYENVLLFSVNVIISALMIVMAHATKIWLAYMCYIIIRISYHTVLTIATYQIATFLDTQSYALVFGFNTFLALVLETILTIIVVDKRGLNLDIRTQFIVYGGYFGVLALPFLARMFYCFFYKRRSMGFKNENT</sequence>
<dbReference type="PANTHER" id="PTHR10686">
    <property type="entry name" value="FOLATE TRANSPORTER"/>
    <property type="match status" value="1"/>
</dbReference>
<dbReference type="EMBL" id="KQ415669">
    <property type="protein sequence ID" value="KOG01065.1"/>
    <property type="molecule type" value="Genomic_DNA"/>
</dbReference>
<evidence type="ECO:0000256" key="1">
    <source>
        <dbReference type="ARBA" id="ARBA00005773"/>
    </source>
</evidence>